<gene>
    <name evidence="2" type="ORF">I5E68_00940</name>
</gene>
<evidence type="ECO:0000313" key="2">
    <source>
        <dbReference type="EMBL" id="MBH0111516.1"/>
    </source>
</evidence>
<name>A0A931H9P9_9SPHN</name>
<organism evidence="2 3">
    <name type="scientific">Novosphingobium aureum</name>
    <dbReference type="NCBI Taxonomy" id="2792964"/>
    <lineage>
        <taxon>Bacteria</taxon>
        <taxon>Pseudomonadati</taxon>
        <taxon>Pseudomonadota</taxon>
        <taxon>Alphaproteobacteria</taxon>
        <taxon>Sphingomonadales</taxon>
        <taxon>Sphingomonadaceae</taxon>
        <taxon>Novosphingobium</taxon>
    </lineage>
</organism>
<protein>
    <submittedName>
        <fullName evidence="2">Uncharacterized protein</fullName>
    </submittedName>
</protein>
<keyword evidence="3" id="KW-1185">Reference proteome</keyword>
<reference evidence="2" key="1">
    <citation type="submission" date="2020-11" db="EMBL/GenBank/DDBJ databases">
        <title>Novosphingobium aureum sp. nov., a marine bacterium isolated from sediment of a salt flat.</title>
        <authorList>
            <person name="Yoo Y."/>
            <person name="Kim J.-J."/>
        </authorList>
    </citation>
    <scope>NUCLEOTIDE SEQUENCE</scope>
    <source>
        <strain evidence="2">YJ-S2-02</strain>
    </source>
</reference>
<evidence type="ECO:0000313" key="3">
    <source>
        <dbReference type="Proteomes" id="UP000617634"/>
    </source>
</evidence>
<dbReference type="Proteomes" id="UP000617634">
    <property type="component" value="Unassembled WGS sequence"/>
</dbReference>
<proteinExistence type="predicted"/>
<sequence length="107" mass="11460">MITEHDPISSVAGPDGVVEDPAFRAVRAAPDWERLRARLLCGPLAMTPQPLRGMRLRGSFEGQTASVVTTYKASQSFVNLSGSSYRKSVGDKVFSSPAPQAEPVIEG</sequence>
<dbReference type="EMBL" id="JADZGI010000001">
    <property type="protein sequence ID" value="MBH0111516.1"/>
    <property type="molecule type" value="Genomic_DNA"/>
</dbReference>
<dbReference type="AlphaFoldDB" id="A0A931H9P9"/>
<accession>A0A931H9P9</accession>
<comment type="caution">
    <text evidence="2">The sequence shown here is derived from an EMBL/GenBank/DDBJ whole genome shotgun (WGS) entry which is preliminary data.</text>
</comment>
<feature type="region of interest" description="Disordered" evidence="1">
    <location>
        <begin position="87"/>
        <end position="107"/>
    </location>
</feature>
<evidence type="ECO:0000256" key="1">
    <source>
        <dbReference type="SAM" id="MobiDB-lite"/>
    </source>
</evidence>